<organism evidence="1">
    <name type="scientific">Tanacetum cinerariifolium</name>
    <name type="common">Dalmatian daisy</name>
    <name type="synonym">Chrysanthemum cinerariifolium</name>
    <dbReference type="NCBI Taxonomy" id="118510"/>
    <lineage>
        <taxon>Eukaryota</taxon>
        <taxon>Viridiplantae</taxon>
        <taxon>Streptophyta</taxon>
        <taxon>Embryophyta</taxon>
        <taxon>Tracheophyta</taxon>
        <taxon>Spermatophyta</taxon>
        <taxon>Magnoliopsida</taxon>
        <taxon>eudicotyledons</taxon>
        <taxon>Gunneridae</taxon>
        <taxon>Pentapetalae</taxon>
        <taxon>asterids</taxon>
        <taxon>campanulids</taxon>
        <taxon>Asterales</taxon>
        <taxon>Asteraceae</taxon>
        <taxon>Asteroideae</taxon>
        <taxon>Anthemideae</taxon>
        <taxon>Anthemidinae</taxon>
        <taxon>Tanacetum</taxon>
    </lineage>
</organism>
<feature type="non-terminal residue" evidence="1">
    <location>
        <position position="1"/>
    </location>
</feature>
<accession>A0A699HSA3</accession>
<name>A0A699HSA3_TANCI</name>
<protein>
    <submittedName>
        <fullName evidence="1">Uncharacterized protein</fullName>
    </submittedName>
</protein>
<sequence>VETRRARCSLNRSPVNTNVFTRLDEKEKYIFTWLGGKEKDVFSRLGSERHRYAGAQKHASAGKATGDLDLRRMEARNLVRSYVTCSSKPQKTHSS</sequence>
<proteinExistence type="predicted"/>
<comment type="caution">
    <text evidence="1">The sequence shown here is derived from an EMBL/GenBank/DDBJ whole genome shotgun (WGS) entry which is preliminary data.</text>
</comment>
<dbReference type="AlphaFoldDB" id="A0A699HSA3"/>
<reference evidence="1" key="1">
    <citation type="journal article" date="2019" name="Sci. Rep.">
        <title>Draft genome of Tanacetum cinerariifolium, the natural source of mosquito coil.</title>
        <authorList>
            <person name="Yamashiro T."/>
            <person name="Shiraishi A."/>
            <person name="Satake H."/>
            <person name="Nakayama K."/>
        </authorList>
    </citation>
    <scope>NUCLEOTIDE SEQUENCE</scope>
</reference>
<evidence type="ECO:0000313" key="1">
    <source>
        <dbReference type="EMBL" id="GEY37649.1"/>
    </source>
</evidence>
<gene>
    <name evidence="1" type="ORF">Tci_409623</name>
</gene>
<dbReference type="EMBL" id="BKCJ010173421">
    <property type="protein sequence ID" value="GEY37649.1"/>
    <property type="molecule type" value="Genomic_DNA"/>
</dbReference>